<evidence type="ECO:0000313" key="1">
    <source>
        <dbReference type="EMBL" id="GMR33513.1"/>
    </source>
</evidence>
<gene>
    <name evidence="1" type="ORF">PMAYCL1PPCAC_03708</name>
</gene>
<dbReference type="AlphaFoldDB" id="A0AAN5C1N3"/>
<accession>A0AAN5C1N3</accession>
<dbReference type="EMBL" id="BTRK01000001">
    <property type="protein sequence ID" value="GMR33513.1"/>
    <property type="molecule type" value="Genomic_DNA"/>
</dbReference>
<keyword evidence="2" id="KW-1185">Reference proteome</keyword>
<name>A0AAN5C1N3_9BILA</name>
<evidence type="ECO:0000313" key="2">
    <source>
        <dbReference type="Proteomes" id="UP001328107"/>
    </source>
</evidence>
<sequence>PSHCRVTPTSRSTASGTSSTCAASAARSTSPRSPSESLQNQLTLLALLAIAFTAYSLTPCQDFCQGTVLGFTPWCWCNENFLKFNRTCFQKCVTNCKAKSDYTKCIPSNGIPTTTLWLCCMNKITWTTYLKCDGECWSTALP</sequence>
<reference evidence="2" key="1">
    <citation type="submission" date="2022-10" db="EMBL/GenBank/DDBJ databases">
        <title>Genome assembly of Pristionchus species.</title>
        <authorList>
            <person name="Yoshida K."/>
            <person name="Sommer R.J."/>
        </authorList>
    </citation>
    <scope>NUCLEOTIDE SEQUENCE [LARGE SCALE GENOMIC DNA]</scope>
    <source>
        <strain evidence="2">RS5460</strain>
    </source>
</reference>
<organism evidence="1 2">
    <name type="scientific">Pristionchus mayeri</name>
    <dbReference type="NCBI Taxonomy" id="1317129"/>
    <lineage>
        <taxon>Eukaryota</taxon>
        <taxon>Metazoa</taxon>
        <taxon>Ecdysozoa</taxon>
        <taxon>Nematoda</taxon>
        <taxon>Chromadorea</taxon>
        <taxon>Rhabditida</taxon>
        <taxon>Rhabditina</taxon>
        <taxon>Diplogasteromorpha</taxon>
        <taxon>Diplogasteroidea</taxon>
        <taxon>Neodiplogasteridae</taxon>
        <taxon>Pristionchus</taxon>
    </lineage>
</organism>
<comment type="caution">
    <text evidence="1">The sequence shown here is derived from an EMBL/GenBank/DDBJ whole genome shotgun (WGS) entry which is preliminary data.</text>
</comment>
<feature type="non-terminal residue" evidence="1">
    <location>
        <position position="142"/>
    </location>
</feature>
<protein>
    <submittedName>
        <fullName evidence="1">Uncharacterized protein</fullName>
    </submittedName>
</protein>
<feature type="non-terminal residue" evidence="1">
    <location>
        <position position="1"/>
    </location>
</feature>
<dbReference type="Proteomes" id="UP001328107">
    <property type="component" value="Unassembled WGS sequence"/>
</dbReference>
<proteinExistence type="predicted"/>